<feature type="binding site" evidence="5">
    <location>
        <position position="223"/>
    </location>
    <ligand>
        <name>chlorophyll a</name>
        <dbReference type="ChEBI" id="CHEBI:58416"/>
        <label>1</label>
    </ligand>
</feature>
<feature type="binding site" evidence="5">
    <location>
        <position position="237"/>
    </location>
    <ligand>
        <name>chlorophyll a</name>
        <dbReference type="ChEBI" id="CHEBI:58416"/>
        <label>1</label>
    </ligand>
</feature>
<organism evidence="8">
    <name type="scientific">Karlodinium veneficum</name>
    <name type="common">Dinoflagellate</name>
    <name type="synonym">Karlodinium micrum</name>
    <dbReference type="NCBI Taxonomy" id="407301"/>
    <lineage>
        <taxon>Eukaryota</taxon>
        <taxon>Sar</taxon>
        <taxon>Alveolata</taxon>
        <taxon>Dinophyceae</taxon>
        <taxon>Gymnodiniales</taxon>
        <taxon>Kareniaceae</taxon>
        <taxon>Karlodinium</taxon>
    </lineage>
</organism>
<dbReference type="SUPFAM" id="SSF103511">
    <property type="entry name" value="Chlorophyll a-b binding protein"/>
    <property type="match status" value="1"/>
</dbReference>
<accession>Q2IA36</accession>
<keyword evidence="5" id="KW-0157">Chromophore</keyword>
<evidence type="ECO:0000256" key="2">
    <source>
        <dbReference type="ARBA" id="ARBA00022528"/>
    </source>
</evidence>
<reference evidence="8" key="1">
    <citation type="journal article" date="2006" name="J. Mol. Biol.">
        <title>A tertiary plastid uses genes from two endosymbionts.</title>
        <authorList>
            <person name="Patron N.J."/>
            <person name="Waller R.F."/>
            <person name="Keeling P.J."/>
        </authorList>
    </citation>
    <scope>NUCLEOTIDE SEQUENCE</scope>
    <source>
        <strain evidence="8">3814</strain>
    </source>
</reference>
<feature type="binding site" evidence="5">
    <location>
        <position position="118"/>
    </location>
    <ligand>
        <name>chlorophyll a</name>
        <dbReference type="ChEBI" id="CHEBI:58416"/>
        <label>1</label>
    </ligand>
</feature>
<keyword evidence="3" id="KW-0602">Photosynthesis</keyword>
<keyword evidence="4" id="KW-0934">Plastid</keyword>
<protein>
    <submittedName>
        <fullName evidence="8">Chloroplast light harvesting protein isoform 6</fullName>
    </submittedName>
</protein>
<dbReference type="InterPro" id="IPR022796">
    <property type="entry name" value="Chloroa_b-bind"/>
</dbReference>
<feature type="region of interest" description="Disordered" evidence="6">
    <location>
        <begin position="52"/>
        <end position="73"/>
    </location>
</feature>
<dbReference type="GO" id="GO:0009507">
    <property type="term" value="C:chloroplast"/>
    <property type="evidence" value="ECO:0007669"/>
    <property type="project" value="UniProtKB-SubCell"/>
</dbReference>
<evidence type="ECO:0000256" key="6">
    <source>
        <dbReference type="SAM" id="MobiDB-lite"/>
    </source>
</evidence>
<dbReference type="InterPro" id="IPR001344">
    <property type="entry name" value="Chloro_AB-bd_pln"/>
</dbReference>
<feature type="binding site" description="axial binding residue" evidence="5">
    <location>
        <position position="220"/>
    </location>
    <ligand>
        <name>chlorophyll a</name>
        <dbReference type="ChEBI" id="CHEBI:58416"/>
        <label>4</label>
    </ligand>
    <ligandPart>
        <name>Mg</name>
        <dbReference type="ChEBI" id="CHEBI:25107"/>
    </ligandPart>
</feature>
<proteinExistence type="evidence at transcript level"/>
<dbReference type="PANTHER" id="PTHR21649">
    <property type="entry name" value="CHLOROPHYLL A/B BINDING PROTEIN"/>
    <property type="match status" value="1"/>
</dbReference>
<keyword evidence="5" id="KW-0148">Chlorophyll</keyword>
<keyword evidence="2" id="KW-0150">Chloroplast</keyword>
<evidence type="ECO:0000256" key="1">
    <source>
        <dbReference type="ARBA" id="ARBA00004229"/>
    </source>
</evidence>
<comment type="subcellular location">
    <subcellularLocation>
        <location evidence="1">Plastid</location>
        <location evidence="1">Chloroplast</location>
    </subcellularLocation>
</comment>
<evidence type="ECO:0000256" key="7">
    <source>
        <dbReference type="SAM" id="SignalP"/>
    </source>
</evidence>
<dbReference type="AlphaFoldDB" id="Q2IA36"/>
<feature type="binding site" evidence="5">
    <location>
        <position position="115"/>
    </location>
    <ligand>
        <name>chlorophyll a</name>
        <dbReference type="ChEBI" id="CHEBI:58416"/>
        <label>1</label>
    </ligand>
</feature>
<name>Q2IA36_KARVE</name>
<feature type="binding site" description="axial binding residue" evidence="5">
    <location>
        <position position="120"/>
    </location>
    <ligand>
        <name>chlorophyll b</name>
        <dbReference type="ChEBI" id="CHEBI:61721"/>
        <label>1</label>
    </ligand>
    <ligandPart>
        <name>Mg</name>
        <dbReference type="ChEBI" id="CHEBI:25107"/>
    </ligandPart>
</feature>
<feature type="signal peptide" evidence="7">
    <location>
        <begin position="1"/>
        <end position="17"/>
    </location>
</feature>
<feature type="chain" id="PRO_5004209563" evidence="7">
    <location>
        <begin position="18"/>
        <end position="246"/>
    </location>
</feature>
<dbReference type="GO" id="GO:0009765">
    <property type="term" value="P:photosynthesis, light harvesting"/>
    <property type="evidence" value="ECO:0007669"/>
    <property type="project" value="InterPro"/>
</dbReference>
<sequence>MHRFLVLLACFAGYGCSRRTMDHDEHQKASQDSRESLRSVLFAQSPSTARFGKRVHATSGDQSRHVKSRVSGPEMDGSFDIKQLAGVTAPVGFFDPVGFTTDKSEGKIRFYREVELKHARLGMLAALGFLVGENFHPLFGGNIDDAAYLAFQQTPLQTFWPAVVTAIAILEVFSVFTFNSPAGGEPWSIRSDHMPGDLGFDPLNLKPTDPEELKTMQTKELNNGRLAMLAAAGMIAQEFATGQKIF</sequence>
<dbReference type="GO" id="GO:0016168">
    <property type="term" value="F:chlorophyll binding"/>
    <property type="evidence" value="ECO:0007669"/>
    <property type="project" value="UniProtKB-KW"/>
</dbReference>
<evidence type="ECO:0000256" key="5">
    <source>
        <dbReference type="PIRSR" id="PIRSR601344-1"/>
    </source>
</evidence>
<evidence type="ECO:0000313" key="8">
    <source>
        <dbReference type="EMBL" id="ABA55559.1"/>
    </source>
</evidence>
<evidence type="ECO:0000256" key="4">
    <source>
        <dbReference type="ARBA" id="ARBA00022640"/>
    </source>
</evidence>
<dbReference type="Pfam" id="PF00504">
    <property type="entry name" value="Chloroa_b-bind"/>
    <property type="match status" value="1"/>
</dbReference>
<evidence type="ECO:0000256" key="3">
    <source>
        <dbReference type="ARBA" id="ARBA00022531"/>
    </source>
</evidence>
<dbReference type="EMBL" id="DQ118615">
    <property type="protein sequence ID" value="ABA55559.1"/>
    <property type="molecule type" value="mRNA"/>
</dbReference>
<dbReference type="Gene3D" id="1.10.3460.10">
    <property type="entry name" value="Chlorophyll a/b binding protein domain"/>
    <property type="match status" value="1"/>
</dbReference>
<dbReference type="GO" id="GO:0016020">
    <property type="term" value="C:membrane"/>
    <property type="evidence" value="ECO:0007669"/>
    <property type="project" value="InterPro"/>
</dbReference>
<feature type="binding site" evidence="5">
    <location>
        <position position="225"/>
    </location>
    <ligand>
        <name>chlorophyll a</name>
        <dbReference type="ChEBI" id="CHEBI:58416"/>
        <label>1</label>
    </ligand>
</feature>
<dbReference type="PROSITE" id="PS51257">
    <property type="entry name" value="PROKAR_LIPOPROTEIN"/>
    <property type="match status" value="1"/>
</dbReference>
<feature type="binding site" evidence="5">
    <location>
        <position position="219"/>
    </location>
    <ligand>
        <name>chlorophyll a</name>
        <dbReference type="ChEBI" id="CHEBI:58416"/>
        <label>1</label>
    </ligand>
</feature>
<keyword evidence="7" id="KW-0732">Signal</keyword>